<feature type="coiled-coil region" evidence="1">
    <location>
        <begin position="12"/>
        <end position="63"/>
    </location>
</feature>
<keyword evidence="2" id="KW-0812">Transmembrane</keyword>
<evidence type="ECO:0000313" key="3">
    <source>
        <dbReference type="EMBL" id="ETD25260.1"/>
    </source>
</evidence>
<organism evidence="3 4">
    <name type="scientific">Helicobacter macacae MIT 99-5501</name>
    <dbReference type="NCBI Taxonomy" id="1357400"/>
    <lineage>
        <taxon>Bacteria</taxon>
        <taxon>Pseudomonadati</taxon>
        <taxon>Campylobacterota</taxon>
        <taxon>Epsilonproteobacteria</taxon>
        <taxon>Campylobacterales</taxon>
        <taxon>Helicobacteraceae</taxon>
        <taxon>Helicobacter</taxon>
    </lineage>
</organism>
<keyword evidence="4" id="KW-1185">Reference proteome</keyword>
<feature type="transmembrane region" description="Helical" evidence="2">
    <location>
        <begin position="420"/>
        <end position="442"/>
    </location>
</feature>
<gene>
    <name evidence="3" type="ORF">HMPREF2086_00600</name>
</gene>
<evidence type="ECO:0000256" key="1">
    <source>
        <dbReference type="SAM" id="Coils"/>
    </source>
</evidence>
<protein>
    <submittedName>
        <fullName evidence="3">Uncharacterized protein</fullName>
    </submittedName>
</protein>
<comment type="caution">
    <text evidence="3">The sequence shown here is derived from an EMBL/GenBank/DDBJ whole genome shotgun (WGS) entry which is preliminary data.</text>
</comment>
<dbReference type="Proteomes" id="UP000018731">
    <property type="component" value="Unassembled WGS sequence"/>
</dbReference>
<accession>V8CE09</accession>
<keyword evidence="1" id="KW-0175">Coiled coil</keyword>
<feature type="transmembrane region" description="Helical" evidence="2">
    <location>
        <begin position="462"/>
        <end position="485"/>
    </location>
</feature>
<reference evidence="3 4" key="1">
    <citation type="journal article" date="2014" name="Genome Announc.">
        <title>Draft genome sequences of six enterohepatic helicobacter species isolated from humans and one from rhesus macaques.</title>
        <authorList>
            <person name="Shen Z."/>
            <person name="Sheh A."/>
            <person name="Young S.K."/>
            <person name="Abouelliel A."/>
            <person name="Ward D.V."/>
            <person name="Earl A.M."/>
            <person name="Fox J.G."/>
        </authorList>
    </citation>
    <scope>NUCLEOTIDE SEQUENCE [LARGE SCALE GENOMIC DNA]</scope>
    <source>
        <strain evidence="3 4">MIT 99-5501</strain>
    </source>
</reference>
<dbReference type="eggNOG" id="COG0628">
    <property type="taxonomic scope" value="Bacteria"/>
</dbReference>
<evidence type="ECO:0000313" key="4">
    <source>
        <dbReference type="Proteomes" id="UP000018731"/>
    </source>
</evidence>
<dbReference type="HOGENOM" id="CLU_035594_0_0_7"/>
<keyword evidence="2" id="KW-1133">Transmembrane helix</keyword>
<feature type="transmembrane region" description="Helical" evidence="2">
    <location>
        <begin position="354"/>
        <end position="379"/>
    </location>
</feature>
<sequence length="574" mass="64767">MAMQMTRSDFMRKDYESMASELEVEVQTLTKEQSLRIEIDSELENALKEMQSLQSQLPKEQMNSLFEQCQKNAIDAVVGHFGLAAVVLNSKDGGNVNTTHNVRKGIYASETEKQRYENRGEYDSGHYHTDKNYIAINKEQSELKKQGQSIDYMTGERIRLNDSTDLDHIVSAKTIHDDRARVLAEVDGADLANTRDNLTLTDSTLNRSKKAMTADEFIAHKKRSLDELDKISKTRDLTDREKERKAKLESIDDDKLRENYAKSKKNIDKKADKTYYTSPKPYKEALITGGIDAGKMAIHFAIGEILKEFIIGMSDELKTLFKEFGNESLGDIFKRFAKRLKQIWDNLRARWKDIIAGSFEAGIVAFFGNLVVFAINIVFTTMKRIVRIIRAGFASLYQAVKKLFDKNTPENERLFEASKIFVAGLISAVTMLSGEYITKWLYAIPGLNAILGIPLPFLDETIGDALGLCISAALGAVLSTIAIYYMDKWANDKKIAGLQIQMMTKSGEVVNLTIMQTWFAFKDGFDYIAKEANSFGYSIAETKLAIVTNGQETDKELDSWESSLKELENLTKGV</sequence>
<proteinExistence type="predicted"/>
<keyword evidence="2" id="KW-0472">Membrane</keyword>
<evidence type="ECO:0000256" key="2">
    <source>
        <dbReference type="SAM" id="Phobius"/>
    </source>
</evidence>
<dbReference type="AlphaFoldDB" id="V8CE09"/>
<dbReference type="RefSeq" id="WP_023927325.1">
    <property type="nucleotide sequence ID" value="NZ_KI669454.1"/>
</dbReference>
<dbReference type="PATRIC" id="fig|1357400.3.peg.821"/>
<dbReference type="EMBL" id="AZJI01000001">
    <property type="protein sequence ID" value="ETD25260.1"/>
    <property type="molecule type" value="Genomic_DNA"/>
</dbReference>
<name>V8CE09_9HELI</name>